<keyword evidence="8" id="KW-0812">Transmembrane</keyword>
<feature type="transmembrane region" description="Helical" evidence="8">
    <location>
        <begin position="12"/>
        <end position="33"/>
    </location>
</feature>
<keyword evidence="5" id="KW-0378">Hydrolase</keyword>
<dbReference type="PROSITE" id="PS51885">
    <property type="entry name" value="NEPRILYSIN"/>
    <property type="match status" value="1"/>
</dbReference>
<dbReference type="Pfam" id="PF05649">
    <property type="entry name" value="Peptidase_M13_N"/>
    <property type="match status" value="1"/>
</dbReference>
<accession>A0AAJ7L475</accession>
<evidence type="ECO:0000256" key="3">
    <source>
        <dbReference type="ARBA" id="ARBA00022670"/>
    </source>
</evidence>
<dbReference type="GO" id="GO:0004222">
    <property type="term" value="F:metalloendopeptidase activity"/>
    <property type="evidence" value="ECO:0007669"/>
    <property type="project" value="InterPro"/>
</dbReference>
<keyword evidence="11" id="KW-1185">Reference proteome</keyword>
<dbReference type="RefSeq" id="XP_018494336.1">
    <property type="nucleotide sequence ID" value="XM_018638820.1"/>
</dbReference>
<evidence type="ECO:0000256" key="1">
    <source>
        <dbReference type="ARBA" id="ARBA00001947"/>
    </source>
</evidence>
<evidence type="ECO:0000313" key="11">
    <source>
        <dbReference type="Proteomes" id="UP000694867"/>
    </source>
</evidence>
<comment type="cofactor">
    <cofactor evidence="1">
        <name>Zn(2+)</name>
        <dbReference type="ChEBI" id="CHEBI:29105"/>
    </cofactor>
</comment>
<gene>
    <name evidence="12" type="primary">LOC108863996</name>
</gene>
<keyword evidence="6" id="KW-0862">Zinc</keyword>
<dbReference type="InterPro" id="IPR024079">
    <property type="entry name" value="MetalloPept_cat_dom_sf"/>
</dbReference>
<feature type="domain" description="Peptidase M13 N-terminal" evidence="10">
    <location>
        <begin position="60"/>
        <end position="453"/>
    </location>
</feature>
<feature type="domain" description="Peptidase M13 C-terminal" evidence="9">
    <location>
        <begin position="515"/>
        <end position="710"/>
    </location>
</feature>
<dbReference type="PANTHER" id="PTHR11733">
    <property type="entry name" value="ZINC METALLOPROTEASE FAMILY M13 NEPRILYSIN-RELATED"/>
    <property type="match status" value="1"/>
</dbReference>
<protein>
    <submittedName>
        <fullName evidence="12">Uncharacterized protein LOC108863996</fullName>
    </submittedName>
</protein>
<evidence type="ECO:0000256" key="7">
    <source>
        <dbReference type="ARBA" id="ARBA00023049"/>
    </source>
</evidence>
<evidence type="ECO:0000256" key="2">
    <source>
        <dbReference type="ARBA" id="ARBA00007357"/>
    </source>
</evidence>
<comment type="similarity">
    <text evidence="2">Belongs to the peptidase M13 family.</text>
</comment>
<dbReference type="GeneID" id="108863996"/>
<reference evidence="12" key="1">
    <citation type="submission" date="2025-08" db="UniProtKB">
        <authorList>
            <consortium name="RefSeq"/>
        </authorList>
    </citation>
    <scope>IDENTIFICATION</scope>
</reference>
<evidence type="ECO:0000256" key="5">
    <source>
        <dbReference type="ARBA" id="ARBA00022801"/>
    </source>
</evidence>
<dbReference type="Proteomes" id="UP000694867">
    <property type="component" value="Unplaced"/>
</dbReference>
<proteinExistence type="inferred from homology"/>
<dbReference type="GO" id="GO:0005886">
    <property type="term" value="C:plasma membrane"/>
    <property type="evidence" value="ECO:0007669"/>
    <property type="project" value="TreeGrafter"/>
</dbReference>
<sequence>MICSSPPAYTRSGFVAAAIRTVLIFCGFVASALSEDICSTRACEEVARIYGQSLNLSRDPCSDFFSYVCDGWIRTMMGKYEFSSARVSTSTDDLLAEAVKTILLKKMRQAPLDATNGSHKVVRDSEMQPIMFFKSCTLSAKRPPGELNLATIRKFFHEIELPFFDEDATTGRNALSAILHLAIRFNINPILRVDFRKNGLLIRKTHTVLPSTLELNMEADQIEEQWKARILESFKNSSQDAAIIVEFGSFFEAFNVRVTRQNLLRLGRSYFTIRDAMRFVFLSTEAYTTYRLNTWSMGLGTTYFDFFNKHTGNLAKLQEEDRITMVPFFFEPLVIAMTDPELSPIFIDFVSVHLLRNEFLGHLGRTKCAHSAKCDPAIESEAEKFCATITQRVFQWSTAAMVARATHTDYTVRRARYLFNLFKCMYAKRIDGAGGMDMRTRVQIIEALVRVRARGLYPESLDRFEISELGFALSPYDMVHNIIEVRRSKRSLQLAAVGFPFHRNMNLDAPIGFIYYAATADVYLPASLLEFPYMVETLPLWSTLGAIGWAAAHEIGHAILKTVKNIATRARSPLERNESYYHTAYANSEECFKELYDAPFLNENQNERFYLEEAIADHLSLRVSLDALKWLKERNTFPRLPMKSIFNFEQMFFISRVYPQCWLSPFFSWSSAESHPPNFHRVNRGLSNFSPFATAFQCKSKDAMIAQTPCNAMF</sequence>
<dbReference type="Gene3D" id="3.40.390.10">
    <property type="entry name" value="Collagenase (Catalytic Domain)"/>
    <property type="match status" value="1"/>
</dbReference>
<dbReference type="GO" id="GO:0046872">
    <property type="term" value="F:metal ion binding"/>
    <property type="evidence" value="ECO:0007669"/>
    <property type="project" value="UniProtKB-KW"/>
</dbReference>
<keyword evidence="7" id="KW-0482">Metalloprotease</keyword>
<evidence type="ECO:0000256" key="6">
    <source>
        <dbReference type="ARBA" id="ARBA00022833"/>
    </source>
</evidence>
<evidence type="ECO:0000259" key="10">
    <source>
        <dbReference type="Pfam" id="PF05649"/>
    </source>
</evidence>
<name>A0AAJ7L475_9ACAR</name>
<dbReference type="GO" id="GO:0006508">
    <property type="term" value="P:proteolysis"/>
    <property type="evidence" value="ECO:0007669"/>
    <property type="project" value="UniProtKB-KW"/>
</dbReference>
<dbReference type="InterPro" id="IPR042089">
    <property type="entry name" value="Peptidase_M13_dom_2"/>
</dbReference>
<dbReference type="InterPro" id="IPR018497">
    <property type="entry name" value="Peptidase_M13_C"/>
</dbReference>
<dbReference type="KEGG" id="goe:108863996"/>
<keyword evidence="4" id="KW-0479">Metal-binding</keyword>
<evidence type="ECO:0000256" key="4">
    <source>
        <dbReference type="ARBA" id="ARBA00022723"/>
    </source>
</evidence>
<dbReference type="SUPFAM" id="SSF55486">
    <property type="entry name" value="Metalloproteases ('zincins'), catalytic domain"/>
    <property type="match status" value="1"/>
</dbReference>
<evidence type="ECO:0000259" key="9">
    <source>
        <dbReference type="Pfam" id="PF01431"/>
    </source>
</evidence>
<dbReference type="Gene3D" id="1.10.1380.10">
    <property type="entry name" value="Neutral endopeptidase , domain2"/>
    <property type="match status" value="1"/>
</dbReference>
<keyword evidence="8" id="KW-1133">Transmembrane helix</keyword>
<dbReference type="InterPro" id="IPR008753">
    <property type="entry name" value="Peptidase_M13_N"/>
</dbReference>
<dbReference type="Pfam" id="PF01431">
    <property type="entry name" value="Peptidase_M13"/>
    <property type="match status" value="1"/>
</dbReference>
<keyword evidence="8" id="KW-0472">Membrane</keyword>
<evidence type="ECO:0000313" key="12">
    <source>
        <dbReference type="RefSeq" id="XP_018494336.1"/>
    </source>
</evidence>
<organism evidence="11 12">
    <name type="scientific">Galendromus occidentalis</name>
    <name type="common">western predatory mite</name>
    <dbReference type="NCBI Taxonomy" id="34638"/>
    <lineage>
        <taxon>Eukaryota</taxon>
        <taxon>Metazoa</taxon>
        <taxon>Ecdysozoa</taxon>
        <taxon>Arthropoda</taxon>
        <taxon>Chelicerata</taxon>
        <taxon>Arachnida</taxon>
        <taxon>Acari</taxon>
        <taxon>Parasitiformes</taxon>
        <taxon>Mesostigmata</taxon>
        <taxon>Gamasina</taxon>
        <taxon>Phytoseioidea</taxon>
        <taxon>Phytoseiidae</taxon>
        <taxon>Typhlodrominae</taxon>
        <taxon>Galendromus</taxon>
    </lineage>
</organism>
<keyword evidence="3" id="KW-0645">Protease</keyword>
<dbReference type="InterPro" id="IPR000718">
    <property type="entry name" value="Peptidase_M13"/>
</dbReference>
<evidence type="ECO:0000256" key="8">
    <source>
        <dbReference type="SAM" id="Phobius"/>
    </source>
</evidence>
<dbReference type="PANTHER" id="PTHR11733:SF222">
    <property type="entry name" value="IP12942P"/>
    <property type="match status" value="1"/>
</dbReference>
<dbReference type="AlphaFoldDB" id="A0AAJ7L475"/>